<sequence length="113" mass="12261">MDPCLNPQSFRSHGQFLSFDRERGARLNADGLGADIDAEGEEGWAGVLHADLTAAMPFEWIDDSLPKNGLGKLEDYEASRTVPGECRREAKLSEAAHSAFTGLHNNLTTAMGE</sequence>
<evidence type="ECO:0000313" key="1">
    <source>
        <dbReference type="EMBL" id="KAL0062419.1"/>
    </source>
</evidence>
<dbReference type="Proteomes" id="UP001437256">
    <property type="component" value="Unassembled WGS sequence"/>
</dbReference>
<dbReference type="EMBL" id="JBBXMP010000105">
    <property type="protein sequence ID" value="KAL0062419.1"/>
    <property type="molecule type" value="Genomic_DNA"/>
</dbReference>
<comment type="caution">
    <text evidence="1">The sequence shown here is derived from an EMBL/GenBank/DDBJ whole genome shotgun (WGS) entry which is preliminary data.</text>
</comment>
<gene>
    <name evidence="1" type="ORF">AAF712_010698</name>
</gene>
<name>A0ABR2ZMK4_9AGAR</name>
<organism evidence="1 2">
    <name type="scientific">Marasmius tenuissimus</name>
    <dbReference type="NCBI Taxonomy" id="585030"/>
    <lineage>
        <taxon>Eukaryota</taxon>
        <taxon>Fungi</taxon>
        <taxon>Dikarya</taxon>
        <taxon>Basidiomycota</taxon>
        <taxon>Agaricomycotina</taxon>
        <taxon>Agaricomycetes</taxon>
        <taxon>Agaricomycetidae</taxon>
        <taxon>Agaricales</taxon>
        <taxon>Marasmiineae</taxon>
        <taxon>Marasmiaceae</taxon>
        <taxon>Marasmius</taxon>
    </lineage>
</organism>
<keyword evidence="2" id="KW-1185">Reference proteome</keyword>
<proteinExistence type="predicted"/>
<accession>A0ABR2ZMK4</accession>
<reference evidence="1 2" key="1">
    <citation type="submission" date="2024-05" db="EMBL/GenBank/DDBJ databases">
        <title>A draft genome resource for the thread blight pathogen Marasmius tenuissimus strain MS-2.</title>
        <authorList>
            <person name="Yulfo-Soto G.E."/>
            <person name="Baruah I.K."/>
            <person name="Amoako-Attah I."/>
            <person name="Bukari Y."/>
            <person name="Meinhardt L.W."/>
            <person name="Bailey B.A."/>
            <person name="Cohen S.P."/>
        </authorList>
    </citation>
    <scope>NUCLEOTIDE SEQUENCE [LARGE SCALE GENOMIC DNA]</scope>
    <source>
        <strain evidence="1 2">MS-2</strain>
    </source>
</reference>
<evidence type="ECO:0000313" key="2">
    <source>
        <dbReference type="Proteomes" id="UP001437256"/>
    </source>
</evidence>
<protein>
    <submittedName>
        <fullName evidence="1">Uncharacterized protein</fullName>
    </submittedName>
</protein>